<sequence length="227" mass="24106">MATAAKKTNWFAIWVSIAVVVVLGAVTVLVIMMNNKPVDTGTKPVGSHITDTGGIVFGDSKTNNVTTYIDFLCPICNQFEKAEGSAIKAQVDAGKTVLQVQPVAILDANPDGSPRANNYSSRAGSAMYSVTIHDYAHAYDFMQALYANQPAETGPGLTDQQIVDIAKNAGVDMTPALQSEILSNKYQKYVQSQQLPQGATGTPTIVVNGTQVSLTGDPQTDIIGRLK</sequence>
<evidence type="ECO:0000313" key="3">
    <source>
        <dbReference type="EMBL" id="MDL9979116.1"/>
    </source>
</evidence>
<feature type="domain" description="Thioredoxin-like fold" evidence="2">
    <location>
        <begin position="52"/>
        <end position="213"/>
    </location>
</feature>
<reference evidence="3 4" key="1">
    <citation type="submission" date="2023-06" db="EMBL/GenBank/DDBJ databases">
        <title>Microbacterium sp. nov., isolated from a waste landfill.</title>
        <authorList>
            <person name="Wen W."/>
        </authorList>
    </citation>
    <scope>NUCLEOTIDE SEQUENCE [LARGE SCALE GENOMIC DNA]</scope>
    <source>
        <strain evidence="3 4">ASV49</strain>
    </source>
</reference>
<dbReference type="Proteomes" id="UP001235064">
    <property type="component" value="Unassembled WGS sequence"/>
</dbReference>
<keyword evidence="4" id="KW-1185">Reference proteome</keyword>
<organism evidence="3 4">
    <name type="scientific">Microbacterium candidum</name>
    <dbReference type="NCBI Taxonomy" id="3041922"/>
    <lineage>
        <taxon>Bacteria</taxon>
        <taxon>Bacillati</taxon>
        <taxon>Actinomycetota</taxon>
        <taxon>Actinomycetes</taxon>
        <taxon>Micrococcales</taxon>
        <taxon>Microbacteriaceae</taxon>
        <taxon>Microbacterium</taxon>
    </lineage>
</organism>
<evidence type="ECO:0000259" key="2">
    <source>
        <dbReference type="Pfam" id="PF13462"/>
    </source>
</evidence>
<comment type="caution">
    <text evidence="3">The sequence shown here is derived from an EMBL/GenBank/DDBJ whole genome shotgun (WGS) entry which is preliminary data.</text>
</comment>
<dbReference type="Gene3D" id="3.40.30.10">
    <property type="entry name" value="Glutaredoxin"/>
    <property type="match status" value="1"/>
</dbReference>
<protein>
    <submittedName>
        <fullName evidence="3">Thioredoxin domain-containing protein</fullName>
    </submittedName>
</protein>
<proteinExistence type="predicted"/>
<dbReference type="EMBL" id="JASXSZ010000002">
    <property type="protein sequence ID" value="MDL9979116.1"/>
    <property type="molecule type" value="Genomic_DNA"/>
</dbReference>
<evidence type="ECO:0000256" key="1">
    <source>
        <dbReference type="SAM" id="Phobius"/>
    </source>
</evidence>
<dbReference type="CDD" id="cd02972">
    <property type="entry name" value="DsbA_family"/>
    <property type="match status" value="1"/>
</dbReference>
<dbReference type="InterPro" id="IPR036249">
    <property type="entry name" value="Thioredoxin-like_sf"/>
</dbReference>
<accession>A0ABT7MXD5</accession>
<dbReference type="Pfam" id="PF13462">
    <property type="entry name" value="Thioredoxin_4"/>
    <property type="match status" value="1"/>
</dbReference>
<dbReference type="SUPFAM" id="SSF52833">
    <property type="entry name" value="Thioredoxin-like"/>
    <property type="match status" value="1"/>
</dbReference>
<dbReference type="InterPro" id="IPR012336">
    <property type="entry name" value="Thioredoxin-like_fold"/>
</dbReference>
<keyword evidence="1" id="KW-0812">Transmembrane</keyword>
<gene>
    <name evidence="3" type="ORF">QSV35_07210</name>
</gene>
<dbReference type="RefSeq" id="WP_286287983.1">
    <property type="nucleotide sequence ID" value="NZ_JASXSZ010000002.1"/>
</dbReference>
<feature type="transmembrane region" description="Helical" evidence="1">
    <location>
        <begin position="12"/>
        <end position="33"/>
    </location>
</feature>
<keyword evidence="1" id="KW-1133">Transmembrane helix</keyword>
<keyword evidence="1" id="KW-0472">Membrane</keyword>
<evidence type="ECO:0000313" key="4">
    <source>
        <dbReference type="Proteomes" id="UP001235064"/>
    </source>
</evidence>
<name>A0ABT7MXD5_9MICO</name>